<name>A0A1S5R3Z8_9CAUD</name>
<dbReference type="OrthoDB" id="5394at10239"/>
<dbReference type="GO" id="GO:0003678">
    <property type="term" value="F:DNA helicase activity"/>
    <property type="evidence" value="ECO:0007669"/>
    <property type="project" value="InterPro"/>
</dbReference>
<sequence length="428" mass="48590">MQLNKKQTYAFEQIMRGHNVYVSGPGGVGKSVLISKIRDLCEDDTIFLAPTGIAALNIKGATIHRTFKLQLGYLDPAQRSRVNEKVRELFSDDSIKRIVIDEISMVRGDIFTAVDKALRLAKRRNKPFGGLQVIVVGDFFQLSPVLNERSQEGELYLKEFSSPFCFDTDAWREAGFQTIELDEIMRQSDAKFIGALNSIRTRADDFETALDFLNRIGMEKEDVPDDTLFLCSTNKEADAVNKHNYDDVMGEERLYYGKKKGPFRDLPVPEVLSLKVGVKVLICANAEDGSYYNGMTGYVEKMFNDSIMVQLDDGETITVREFKWTEYEYLNGDDGLKINPVAEYQQFPLRLGYACTVHKSQGLSLSKAAIYAGNGFFAHGQGYVAFSRLRSLEGLYVLKEIARRDIIVDRRVSEFYERNKYANLMNLE</sequence>
<dbReference type="InterPro" id="IPR051055">
    <property type="entry name" value="PIF1_helicase"/>
</dbReference>
<accession>A0A1S5R3Z8</accession>
<reference evidence="2 3" key="1">
    <citation type="submission" date="2016-03" db="EMBL/GenBank/DDBJ databases">
        <title>Characterisation of pf16 and phiPMW: Two novel phages infecting Pseudomonas putida PpG1.</title>
        <authorList>
            <person name="Magill D.J."/>
            <person name="Krylov V.N."/>
            <person name="Shaburova O.V."/>
            <person name="Allen C.C.R."/>
            <person name="McGrath J.W."/>
            <person name="Quinn J.P."/>
            <person name="Kulakov L.A."/>
        </authorList>
    </citation>
    <scope>NUCLEOTIDE SEQUENCE [LARGE SCALE GENOMIC DNA]</scope>
</reference>
<organism evidence="2 3">
    <name type="scientific">Pseudomonas phage pf16</name>
    <dbReference type="NCBI Taxonomy" id="1815630"/>
    <lineage>
        <taxon>Viruses</taxon>
        <taxon>Duplodnaviria</taxon>
        <taxon>Heunggongvirae</taxon>
        <taxon>Uroviricota</taxon>
        <taxon>Caudoviricetes</taxon>
        <taxon>Chakrabartyvirus</taxon>
        <taxon>Chakrabartyvirus pf16</taxon>
    </lineage>
</organism>
<evidence type="ECO:0000259" key="1">
    <source>
        <dbReference type="Pfam" id="PF05970"/>
    </source>
</evidence>
<gene>
    <name evidence="2" type="ORF">pf16_133</name>
</gene>
<dbReference type="Pfam" id="PF05970">
    <property type="entry name" value="PIF1"/>
    <property type="match status" value="1"/>
</dbReference>
<dbReference type="InterPro" id="IPR010285">
    <property type="entry name" value="DNA_helicase_pif1-like_DEAD"/>
</dbReference>
<dbReference type="Proteomes" id="UP000225821">
    <property type="component" value="Segment"/>
</dbReference>
<evidence type="ECO:0000313" key="2">
    <source>
        <dbReference type="EMBL" id="AND75056.1"/>
    </source>
</evidence>
<evidence type="ECO:0000313" key="3">
    <source>
        <dbReference type="Proteomes" id="UP000225821"/>
    </source>
</evidence>
<keyword evidence="3" id="KW-1185">Reference proteome</keyword>
<protein>
    <recommendedName>
        <fullName evidence="1">DNA helicase Pif1-like DEAD-box helicase domain-containing protein</fullName>
    </recommendedName>
</protein>
<dbReference type="InterPro" id="IPR027417">
    <property type="entry name" value="P-loop_NTPase"/>
</dbReference>
<dbReference type="PANTHER" id="PTHR47642:SF6">
    <property type="entry name" value="ATP-DEPENDENT DNA HELICASE"/>
    <property type="match status" value="1"/>
</dbReference>
<dbReference type="PANTHER" id="PTHR47642">
    <property type="entry name" value="ATP-DEPENDENT DNA HELICASE"/>
    <property type="match status" value="1"/>
</dbReference>
<feature type="domain" description="DNA helicase Pif1-like DEAD-box helicase" evidence="1">
    <location>
        <begin position="2"/>
        <end position="191"/>
    </location>
</feature>
<dbReference type="SUPFAM" id="SSF52540">
    <property type="entry name" value="P-loop containing nucleoside triphosphate hydrolases"/>
    <property type="match status" value="2"/>
</dbReference>
<dbReference type="GO" id="GO:0000723">
    <property type="term" value="P:telomere maintenance"/>
    <property type="evidence" value="ECO:0007669"/>
    <property type="project" value="InterPro"/>
</dbReference>
<proteinExistence type="predicted"/>
<dbReference type="CDD" id="cd18809">
    <property type="entry name" value="SF1_C_RecD"/>
    <property type="match status" value="1"/>
</dbReference>
<dbReference type="Gene3D" id="3.40.50.300">
    <property type="entry name" value="P-loop containing nucleotide triphosphate hydrolases"/>
    <property type="match status" value="1"/>
</dbReference>
<dbReference type="GO" id="GO:0006281">
    <property type="term" value="P:DNA repair"/>
    <property type="evidence" value="ECO:0007669"/>
    <property type="project" value="InterPro"/>
</dbReference>
<dbReference type="EMBL" id="KU873925">
    <property type="protein sequence ID" value="AND75056.1"/>
    <property type="molecule type" value="Genomic_DNA"/>
</dbReference>